<reference evidence="2 3" key="1">
    <citation type="journal article" date="2012" name="J. Bacteriol.">
        <title>Draft Genome Sequence of Sinorhizobium meliloti CCNWSX0020, a Nitrogen-Fixing Symbiont with Copper Tolerance Capability Isolated from Lead-Zinc Mine Tailings.</title>
        <authorList>
            <person name="Li Z."/>
            <person name="Ma Z."/>
            <person name="Hao X."/>
            <person name="Wei G."/>
        </authorList>
    </citation>
    <scope>NUCLEOTIDE SEQUENCE [LARGE SCALE GENOMIC DNA]</scope>
    <source>
        <strain evidence="2 3">CCNWSX0020</strain>
    </source>
</reference>
<dbReference type="PATRIC" id="fig|1107881.3.peg.5906"/>
<proteinExistence type="predicted"/>
<accession>H0G8J0</accession>
<dbReference type="EMBL" id="AGVV01000089">
    <property type="protein sequence ID" value="EHK74392.1"/>
    <property type="molecule type" value="Genomic_DNA"/>
</dbReference>
<sequence>MEEAFPVAGVEGWEKKEPDMRNDPKDRNVVAAAVAAEATVIVTSNIRDFSNLPDGIVAMSLMNSFRKSSRKVQRRRSRQSRLKQPRTGDRR</sequence>
<name>H0G8J0_RHIML</name>
<feature type="compositionally biased region" description="Basic and acidic residues" evidence="1">
    <location>
        <begin position="12"/>
        <end position="24"/>
    </location>
</feature>
<organism evidence="2 3">
    <name type="scientific">Sinorhizobium meliloti CCNWSX0020</name>
    <dbReference type="NCBI Taxonomy" id="1107881"/>
    <lineage>
        <taxon>Bacteria</taxon>
        <taxon>Pseudomonadati</taxon>
        <taxon>Pseudomonadota</taxon>
        <taxon>Alphaproteobacteria</taxon>
        <taxon>Hyphomicrobiales</taxon>
        <taxon>Rhizobiaceae</taxon>
        <taxon>Sinorhizobium/Ensifer group</taxon>
        <taxon>Sinorhizobium</taxon>
    </lineage>
</organism>
<dbReference type="AlphaFoldDB" id="H0G8J0"/>
<dbReference type="RefSeq" id="WP_003535172.1">
    <property type="nucleotide sequence ID" value="NZ_AGVV01000089.1"/>
</dbReference>
<evidence type="ECO:0008006" key="4">
    <source>
        <dbReference type="Google" id="ProtNLM"/>
    </source>
</evidence>
<protein>
    <recommendedName>
        <fullName evidence="4">PIN domain-containing protein</fullName>
    </recommendedName>
</protein>
<dbReference type="Proteomes" id="UP000004038">
    <property type="component" value="Unassembled WGS sequence"/>
</dbReference>
<evidence type="ECO:0000313" key="3">
    <source>
        <dbReference type="Proteomes" id="UP000004038"/>
    </source>
</evidence>
<evidence type="ECO:0000313" key="2">
    <source>
        <dbReference type="EMBL" id="EHK74392.1"/>
    </source>
</evidence>
<feature type="compositionally biased region" description="Basic residues" evidence="1">
    <location>
        <begin position="67"/>
        <end position="84"/>
    </location>
</feature>
<gene>
    <name evidence="2" type="ORF">SM0020_29145</name>
</gene>
<evidence type="ECO:0000256" key="1">
    <source>
        <dbReference type="SAM" id="MobiDB-lite"/>
    </source>
</evidence>
<feature type="region of interest" description="Disordered" evidence="1">
    <location>
        <begin position="1"/>
        <end position="24"/>
    </location>
</feature>
<feature type="region of interest" description="Disordered" evidence="1">
    <location>
        <begin position="66"/>
        <end position="91"/>
    </location>
</feature>